<dbReference type="EMBL" id="JANAKD010000432">
    <property type="protein sequence ID" value="KAJ3493940.1"/>
    <property type="molecule type" value="Genomic_DNA"/>
</dbReference>
<dbReference type="Proteomes" id="UP001148737">
    <property type="component" value="Unassembled WGS sequence"/>
</dbReference>
<proteinExistence type="predicted"/>
<reference evidence="1" key="1">
    <citation type="submission" date="2022-07" db="EMBL/GenBank/DDBJ databases">
        <title>Genome Sequence of Lecanicillium saksenae.</title>
        <authorList>
            <person name="Buettner E."/>
        </authorList>
    </citation>
    <scope>NUCLEOTIDE SEQUENCE</scope>
    <source>
        <strain evidence="1">VT-O1</strain>
    </source>
</reference>
<accession>A0ACC1QYI5</accession>
<name>A0ACC1QYI5_9HYPO</name>
<gene>
    <name evidence="1" type="ORF">NLG97_g4408</name>
</gene>
<evidence type="ECO:0000313" key="2">
    <source>
        <dbReference type="Proteomes" id="UP001148737"/>
    </source>
</evidence>
<sequence>MASIRGTHGLVAYRYRGRYYTEMSRFDRDLDILGLRVIKEVPLEPTAYKKWLKDKREHYAMLEAQQDDGIFTMKADVDDDTDMTRRLWSETFRTQSMLRLHAMVVGSTIIVNLDAEVLTMQYSAHFNLADFPRRSAQWLNAIKPSIYQEYPTLSLDFCERKQMGEPAAARRAPKFLKDGTAATRVVPKSDLHSGRDVFLAHAIAKVFRTYHRSITRFGLEWERDSFVLRELVFAIVSIASGEADFSSAVCTRQYCFPGIEENDTGVHVDWQRPCFENGELGTLEPLATFDTFYHRKGQAPGAAPGQYLYWMKGVVINICTTVDGEAIEEAIVWGRKQGREAFQIIVMSIYQICFAEVHAGSDKRDVIRYSDPIHLSPLRAEECMALHPLARPQSTAEAGMSMTEGERVISCNSFGTSPRLKKHYPGLVALVNFFKVAVIRMAPPQSASTLPPEILARIMSYTDNETHGACMKASQTLCSFGFDELPLTDEYRIVSKPEVMRSRSNANTSPERGLLALRFVNKHDGKTCTMVQVTSTNGWGLRTWTPLIGHRERRVLMTDVFLTFTPSDDHERDEDGADSDVSYLECDDDSNY</sequence>
<organism evidence="1 2">
    <name type="scientific">Lecanicillium saksenae</name>
    <dbReference type="NCBI Taxonomy" id="468837"/>
    <lineage>
        <taxon>Eukaryota</taxon>
        <taxon>Fungi</taxon>
        <taxon>Dikarya</taxon>
        <taxon>Ascomycota</taxon>
        <taxon>Pezizomycotina</taxon>
        <taxon>Sordariomycetes</taxon>
        <taxon>Hypocreomycetidae</taxon>
        <taxon>Hypocreales</taxon>
        <taxon>Cordycipitaceae</taxon>
        <taxon>Lecanicillium</taxon>
    </lineage>
</organism>
<protein>
    <submittedName>
        <fullName evidence="1">Uncharacterized protein</fullName>
    </submittedName>
</protein>
<evidence type="ECO:0000313" key="1">
    <source>
        <dbReference type="EMBL" id="KAJ3493940.1"/>
    </source>
</evidence>
<comment type="caution">
    <text evidence="1">The sequence shown here is derived from an EMBL/GenBank/DDBJ whole genome shotgun (WGS) entry which is preliminary data.</text>
</comment>
<keyword evidence="2" id="KW-1185">Reference proteome</keyword>